<feature type="compositionally biased region" description="Basic and acidic residues" evidence="8">
    <location>
        <begin position="216"/>
        <end position="236"/>
    </location>
</feature>
<feature type="region of interest" description="Disordered" evidence="8">
    <location>
        <begin position="216"/>
        <end position="244"/>
    </location>
</feature>
<dbReference type="GO" id="GO:0003735">
    <property type="term" value="F:structural constituent of ribosome"/>
    <property type="evidence" value="ECO:0007669"/>
    <property type="project" value="InterPro"/>
</dbReference>
<dbReference type="GO" id="GO:0032543">
    <property type="term" value="P:mitochondrial translation"/>
    <property type="evidence" value="ECO:0007669"/>
    <property type="project" value="TreeGrafter"/>
</dbReference>
<gene>
    <name evidence="9" type="ORF">EV420DRAFT_1643509</name>
</gene>
<keyword evidence="4" id="KW-0496">Mitochondrion</keyword>
<comment type="similarity">
    <text evidence="2">Belongs to the universal ribosomal protein uL29 family.</text>
</comment>
<dbReference type="EMBL" id="JAUEPS010000020">
    <property type="protein sequence ID" value="KAK0457650.1"/>
    <property type="molecule type" value="Genomic_DNA"/>
</dbReference>
<evidence type="ECO:0000256" key="2">
    <source>
        <dbReference type="ARBA" id="ARBA00009254"/>
    </source>
</evidence>
<keyword evidence="10" id="KW-1185">Reference proteome</keyword>
<evidence type="ECO:0000256" key="7">
    <source>
        <dbReference type="ARBA" id="ARBA00035399"/>
    </source>
</evidence>
<name>A0AA39KCW7_ARMTA</name>
<dbReference type="PANTHER" id="PTHR21183:SF18">
    <property type="entry name" value="LARGE RIBOSOMAL SUBUNIT PROTEIN UL29M"/>
    <property type="match status" value="1"/>
</dbReference>
<evidence type="ECO:0000256" key="3">
    <source>
        <dbReference type="ARBA" id="ARBA00022980"/>
    </source>
</evidence>
<evidence type="ECO:0000256" key="8">
    <source>
        <dbReference type="SAM" id="MobiDB-lite"/>
    </source>
</evidence>
<protein>
    <recommendedName>
        <fullName evidence="6">Large ribosomal subunit protein uL29m</fullName>
    </recommendedName>
    <alternativeName>
        <fullName evidence="7">54S ribosomal protein L4, mitochondrial</fullName>
    </alternativeName>
</protein>
<evidence type="ECO:0000256" key="1">
    <source>
        <dbReference type="ARBA" id="ARBA00004173"/>
    </source>
</evidence>
<reference evidence="9" key="1">
    <citation type="submission" date="2023-06" db="EMBL/GenBank/DDBJ databases">
        <authorList>
            <consortium name="Lawrence Berkeley National Laboratory"/>
            <person name="Ahrendt S."/>
            <person name="Sahu N."/>
            <person name="Indic B."/>
            <person name="Wong-Bajracharya J."/>
            <person name="Merenyi Z."/>
            <person name="Ke H.-M."/>
            <person name="Monk M."/>
            <person name="Kocsube S."/>
            <person name="Drula E."/>
            <person name="Lipzen A."/>
            <person name="Balint B."/>
            <person name="Henrissat B."/>
            <person name="Andreopoulos B."/>
            <person name="Martin F.M."/>
            <person name="Harder C.B."/>
            <person name="Rigling D."/>
            <person name="Ford K.L."/>
            <person name="Foster G.D."/>
            <person name="Pangilinan J."/>
            <person name="Papanicolaou A."/>
            <person name="Barry K."/>
            <person name="LaButti K."/>
            <person name="Viragh M."/>
            <person name="Koriabine M."/>
            <person name="Yan M."/>
            <person name="Riley R."/>
            <person name="Champramary S."/>
            <person name="Plett K.L."/>
            <person name="Tsai I.J."/>
            <person name="Slot J."/>
            <person name="Sipos G."/>
            <person name="Plett J."/>
            <person name="Nagy L.G."/>
            <person name="Grigoriev I.V."/>
        </authorList>
    </citation>
    <scope>NUCLEOTIDE SEQUENCE</scope>
    <source>
        <strain evidence="9">CCBAS 213</strain>
    </source>
</reference>
<sequence>MFSFLRAPRRCQGLVFKRTLANVLSENTALQVYDPNAAASAAKPTNEPAPTSSTLQKVKTSKTHGLYAFFRRKQGEDLTGDDQYDVLGGLYEQDVVNRSGRAWKASELRLKSFTDLHTLWYVLLREQNLLATQAEEVRRAGIAPRMIQIGLGPKKRECRLSMARIKAVMNERRLAYLGAVQLAEEEKEAELDRAVLKHQITQFNRGRKALRTLQEKRVAAERRKERQAKQKEEKLKSKIVSQSA</sequence>
<dbReference type="Gene3D" id="6.10.330.20">
    <property type="match status" value="1"/>
</dbReference>
<organism evidence="9 10">
    <name type="scientific">Armillaria tabescens</name>
    <name type="common">Ringless honey mushroom</name>
    <name type="synonym">Agaricus tabescens</name>
    <dbReference type="NCBI Taxonomy" id="1929756"/>
    <lineage>
        <taxon>Eukaryota</taxon>
        <taxon>Fungi</taxon>
        <taxon>Dikarya</taxon>
        <taxon>Basidiomycota</taxon>
        <taxon>Agaricomycotina</taxon>
        <taxon>Agaricomycetes</taxon>
        <taxon>Agaricomycetidae</taxon>
        <taxon>Agaricales</taxon>
        <taxon>Marasmiineae</taxon>
        <taxon>Physalacriaceae</taxon>
        <taxon>Desarmillaria</taxon>
    </lineage>
</organism>
<evidence type="ECO:0000256" key="4">
    <source>
        <dbReference type="ARBA" id="ARBA00023128"/>
    </source>
</evidence>
<evidence type="ECO:0000313" key="9">
    <source>
        <dbReference type="EMBL" id="KAK0457650.1"/>
    </source>
</evidence>
<dbReference type="GO" id="GO:0005762">
    <property type="term" value="C:mitochondrial large ribosomal subunit"/>
    <property type="evidence" value="ECO:0007669"/>
    <property type="project" value="TreeGrafter"/>
</dbReference>
<keyword evidence="5" id="KW-0687">Ribonucleoprotein</keyword>
<comment type="caution">
    <text evidence="9">The sequence shown here is derived from an EMBL/GenBank/DDBJ whole genome shotgun (WGS) entry which is preliminary data.</text>
</comment>
<dbReference type="InterPro" id="IPR038340">
    <property type="entry name" value="MRP-L47_sf"/>
</dbReference>
<evidence type="ECO:0000313" key="10">
    <source>
        <dbReference type="Proteomes" id="UP001175211"/>
    </source>
</evidence>
<dbReference type="RefSeq" id="XP_060329949.1">
    <property type="nucleotide sequence ID" value="XM_060477526.1"/>
</dbReference>
<evidence type="ECO:0000256" key="6">
    <source>
        <dbReference type="ARBA" id="ARBA00035289"/>
    </source>
</evidence>
<accession>A0AA39KCW7</accession>
<dbReference type="PANTHER" id="PTHR21183">
    <property type="entry name" value="RIBOSOMAL PROTEIN L47, MITOCHONDRIAL-RELATED"/>
    <property type="match status" value="1"/>
</dbReference>
<dbReference type="Proteomes" id="UP001175211">
    <property type="component" value="Unassembled WGS sequence"/>
</dbReference>
<proteinExistence type="inferred from homology"/>
<dbReference type="AlphaFoldDB" id="A0AA39KCW7"/>
<dbReference type="InterPro" id="IPR010729">
    <property type="entry name" value="Ribosomal_uL29_mit"/>
</dbReference>
<evidence type="ECO:0000256" key="5">
    <source>
        <dbReference type="ARBA" id="ARBA00023274"/>
    </source>
</evidence>
<dbReference type="GeneID" id="85361074"/>
<keyword evidence="3 9" id="KW-0689">Ribosomal protein</keyword>
<dbReference type="Pfam" id="PF06984">
    <property type="entry name" value="MRP-L47"/>
    <property type="match status" value="1"/>
</dbReference>
<comment type="subcellular location">
    <subcellularLocation>
        <location evidence="1">Mitochondrion</location>
    </subcellularLocation>
</comment>